<evidence type="ECO:0000256" key="5">
    <source>
        <dbReference type="SAM" id="MobiDB-lite"/>
    </source>
</evidence>
<dbReference type="KEGG" id="ahel:Q31a_11320"/>
<dbReference type="Gene3D" id="2.130.10.10">
    <property type="entry name" value="YVTN repeat-like/Quinoprotein amine dehydrogenase"/>
    <property type="match status" value="2"/>
</dbReference>
<dbReference type="PANTHER" id="PTHR19848:SF8">
    <property type="entry name" value="F-BOX AND WD REPEAT DOMAIN CONTAINING 7"/>
    <property type="match status" value="1"/>
</dbReference>
<dbReference type="InterPro" id="IPR011047">
    <property type="entry name" value="Quinoprotein_ADH-like_sf"/>
</dbReference>
<evidence type="ECO:0000256" key="3">
    <source>
        <dbReference type="PROSITE-ProRule" id="PRU00221"/>
    </source>
</evidence>
<feature type="repeat" description="WD" evidence="3">
    <location>
        <begin position="357"/>
        <end position="398"/>
    </location>
</feature>
<feature type="coiled-coil region" evidence="4">
    <location>
        <begin position="527"/>
        <end position="582"/>
    </location>
</feature>
<dbReference type="PROSITE" id="PS50294">
    <property type="entry name" value="WD_REPEATS_REGION"/>
    <property type="match status" value="2"/>
</dbReference>
<dbReference type="InterPro" id="IPR011429">
    <property type="entry name" value="Cyt_c_Planctomycete-type"/>
</dbReference>
<dbReference type="Proteomes" id="UP000318017">
    <property type="component" value="Chromosome"/>
</dbReference>
<dbReference type="PANTHER" id="PTHR19848">
    <property type="entry name" value="WD40 REPEAT PROTEIN"/>
    <property type="match status" value="1"/>
</dbReference>
<dbReference type="PROSITE" id="PS00678">
    <property type="entry name" value="WD_REPEATS_1"/>
    <property type="match status" value="1"/>
</dbReference>
<sequence>MIHPTKTSSPPSLGVRALRWIGSATPLAFGLLCGVSANPLRSMADEPAEKKITFDDHIKPIFREHCTACHAEGDKASDLALDTYTGVMAGGSSGDVIASGNPGGSRLYALVNHSERPFMPPDEDAIAKEKQDLLKLWIEQGMPENSGSKIKRASSAATAMLGTVSLGKPDGPPPMPESLLAQPVVETERSAAIAAMAASPWAPLIAVGGQEQVVLYHAQSGELLGVLPFPEGEPQSLTFTRDGKQLLIAGGKHSHSGCAVLVDIATGERITKVGDELDTVLAADISPDKKRIAIAGPQKIIRIFDSLSGEQVQELKKHTDWIFALRFSPDGVLLASSDRSNGLIVWEADSGLLYAELAGHKGEIRAIDFRADSNVLASASLDGTIKLWDMPESKEIKSWNAHGGGATAVAYAHDGSLASAGRDSKIKWWNAAGELQKEFSGLSETALEVALTGDAAQIAGGDWNGKVQIWQTADPEQVQLIAANPPSIESRLEAAKQSFLAIETEVTTLHQVAEKSQLATTEAQQALAALQATASNSQKSLAGAQSELTELTAQSTTRQAQVAELEAALAAAKEALLKVNEATKLKRSQVAELDALVKQQMTEVAAKEATQATLLAASQTAAQSLAQKQAQMELARAALEKAAAEKLALEQKAAELNTAAQTAAAAAGKLTEQLAAAVEEQDQRSAKMQEMAVRLEALNQQLASLQAQAKQAAEEQSAAQSALTDQQTMTSQLQAELEAAEQAAVEAQQQLDLFNQAYKAPQ</sequence>
<evidence type="ECO:0000256" key="4">
    <source>
        <dbReference type="SAM" id="Coils"/>
    </source>
</evidence>
<protein>
    <submittedName>
        <fullName evidence="7">Chromosome partition protein Smc</fullName>
    </submittedName>
</protein>
<dbReference type="SUPFAM" id="SSF50998">
    <property type="entry name" value="Quinoprotein alcohol dehydrogenase-like"/>
    <property type="match status" value="1"/>
</dbReference>
<dbReference type="Pfam" id="PF00400">
    <property type="entry name" value="WD40"/>
    <property type="match status" value="3"/>
</dbReference>
<evidence type="ECO:0000256" key="2">
    <source>
        <dbReference type="ARBA" id="ARBA00022737"/>
    </source>
</evidence>
<dbReference type="InterPro" id="IPR001680">
    <property type="entry name" value="WD40_rpt"/>
</dbReference>
<accession>A0A518G2P9</accession>
<keyword evidence="2" id="KW-0677">Repeat</keyword>
<dbReference type="CDD" id="cd00200">
    <property type="entry name" value="WD40"/>
    <property type="match status" value="1"/>
</dbReference>
<feature type="domain" description="Cytochrome C Planctomycete-type" evidence="6">
    <location>
        <begin position="66"/>
        <end position="123"/>
    </location>
</feature>
<keyword evidence="4" id="KW-0175">Coiled coil</keyword>
<dbReference type="InterPro" id="IPR015943">
    <property type="entry name" value="WD40/YVTN_repeat-like_dom_sf"/>
</dbReference>
<dbReference type="OrthoDB" id="226265at2"/>
<evidence type="ECO:0000313" key="7">
    <source>
        <dbReference type="EMBL" id="QDV22840.1"/>
    </source>
</evidence>
<dbReference type="EMBL" id="CP036298">
    <property type="protein sequence ID" value="QDV22840.1"/>
    <property type="molecule type" value="Genomic_DNA"/>
</dbReference>
<feature type="coiled-coil region" evidence="4">
    <location>
        <begin position="622"/>
        <end position="659"/>
    </location>
</feature>
<proteinExistence type="predicted"/>
<evidence type="ECO:0000256" key="1">
    <source>
        <dbReference type="ARBA" id="ARBA00022574"/>
    </source>
</evidence>
<dbReference type="PROSITE" id="PS50082">
    <property type="entry name" value="WD_REPEATS_2"/>
    <property type="match status" value="2"/>
</dbReference>
<dbReference type="RefSeq" id="WP_145075006.1">
    <property type="nucleotide sequence ID" value="NZ_CP036298.1"/>
</dbReference>
<evidence type="ECO:0000259" key="6">
    <source>
        <dbReference type="Pfam" id="PF07635"/>
    </source>
</evidence>
<organism evidence="7 8">
    <name type="scientific">Aureliella helgolandensis</name>
    <dbReference type="NCBI Taxonomy" id="2527968"/>
    <lineage>
        <taxon>Bacteria</taxon>
        <taxon>Pseudomonadati</taxon>
        <taxon>Planctomycetota</taxon>
        <taxon>Planctomycetia</taxon>
        <taxon>Pirellulales</taxon>
        <taxon>Pirellulaceae</taxon>
        <taxon>Aureliella</taxon>
    </lineage>
</organism>
<feature type="repeat" description="WD" evidence="3">
    <location>
        <begin position="315"/>
        <end position="356"/>
    </location>
</feature>
<feature type="compositionally biased region" description="Low complexity" evidence="5">
    <location>
        <begin position="711"/>
        <end position="723"/>
    </location>
</feature>
<keyword evidence="8" id="KW-1185">Reference proteome</keyword>
<gene>
    <name evidence="7" type="primary">smc_2</name>
    <name evidence="7" type="ORF">Q31a_11320</name>
</gene>
<dbReference type="AlphaFoldDB" id="A0A518G2P9"/>
<reference evidence="7 8" key="1">
    <citation type="submission" date="2019-02" db="EMBL/GenBank/DDBJ databases">
        <title>Deep-cultivation of Planctomycetes and their phenomic and genomic characterization uncovers novel biology.</title>
        <authorList>
            <person name="Wiegand S."/>
            <person name="Jogler M."/>
            <person name="Boedeker C."/>
            <person name="Pinto D."/>
            <person name="Vollmers J."/>
            <person name="Rivas-Marin E."/>
            <person name="Kohn T."/>
            <person name="Peeters S.H."/>
            <person name="Heuer A."/>
            <person name="Rast P."/>
            <person name="Oberbeckmann S."/>
            <person name="Bunk B."/>
            <person name="Jeske O."/>
            <person name="Meyerdierks A."/>
            <person name="Storesund J.E."/>
            <person name="Kallscheuer N."/>
            <person name="Luecker S."/>
            <person name="Lage O.M."/>
            <person name="Pohl T."/>
            <person name="Merkel B.J."/>
            <person name="Hornburger P."/>
            <person name="Mueller R.-W."/>
            <person name="Bruemmer F."/>
            <person name="Labrenz M."/>
            <person name="Spormann A.M."/>
            <person name="Op den Camp H."/>
            <person name="Overmann J."/>
            <person name="Amann R."/>
            <person name="Jetten M.S.M."/>
            <person name="Mascher T."/>
            <person name="Medema M.H."/>
            <person name="Devos D.P."/>
            <person name="Kaster A.-K."/>
            <person name="Ovreas L."/>
            <person name="Rohde M."/>
            <person name="Galperin M.Y."/>
            <person name="Jogler C."/>
        </authorList>
    </citation>
    <scope>NUCLEOTIDE SEQUENCE [LARGE SCALE GENOMIC DNA]</scope>
    <source>
        <strain evidence="7 8">Q31a</strain>
    </source>
</reference>
<dbReference type="Pfam" id="PF07635">
    <property type="entry name" value="PSCyt1"/>
    <property type="match status" value="1"/>
</dbReference>
<feature type="compositionally biased region" description="Low complexity" evidence="5">
    <location>
        <begin position="732"/>
        <end position="741"/>
    </location>
</feature>
<feature type="region of interest" description="Disordered" evidence="5">
    <location>
        <begin position="711"/>
        <end position="741"/>
    </location>
</feature>
<evidence type="ECO:0000313" key="8">
    <source>
        <dbReference type="Proteomes" id="UP000318017"/>
    </source>
</evidence>
<keyword evidence="1 3" id="KW-0853">WD repeat</keyword>
<dbReference type="InterPro" id="IPR019775">
    <property type="entry name" value="WD40_repeat_CS"/>
</dbReference>
<name>A0A518G2P9_9BACT</name>
<dbReference type="SMART" id="SM00320">
    <property type="entry name" value="WD40"/>
    <property type="match status" value="6"/>
</dbReference>